<feature type="domain" description="BRCT" evidence="16">
    <location>
        <begin position="681"/>
        <end position="743"/>
    </location>
</feature>
<feature type="compositionally biased region" description="Basic and acidic residues" evidence="14">
    <location>
        <begin position="455"/>
        <end position="477"/>
    </location>
</feature>
<dbReference type="Proteomes" id="UP001328107">
    <property type="component" value="Unassembled WGS sequence"/>
</dbReference>
<keyword evidence="8" id="KW-0862">Zinc</keyword>
<keyword evidence="4" id="KW-0479">Metal-binding</keyword>
<dbReference type="AlphaFoldDB" id="A0AAN5C9A8"/>
<dbReference type="Gene3D" id="3.30.40.10">
    <property type="entry name" value="Zinc/RING finger domain, C3HC4 (zinc finger)"/>
    <property type="match status" value="1"/>
</dbReference>
<dbReference type="InterPro" id="IPR001841">
    <property type="entry name" value="Znf_RING"/>
</dbReference>
<feature type="region of interest" description="Disordered" evidence="14">
    <location>
        <begin position="144"/>
        <end position="316"/>
    </location>
</feature>
<dbReference type="GO" id="GO:0008270">
    <property type="term" value="F:zinc ion binding"/>
    <property type="evidence" value="ECO:0007669"/>
    <property type="project" value="UniProtKB-KW"/>
</dbReference>
<feature type="domain" description="RING-type" evidence="15">
    <location>
        <begin position="32"/>
        <end position="72"/>
    </location>
</feature>
<keyword evidence="18" id="KW-1185">Reference proteome</keyword>
<dbReference type="GO" id="GO:0000724">
    <property type="term" value="P:double-strand break repair via homologous recombination"/>
    <property type="evidence" value="ECO:0007669"/>
    <property type="project" value="TreeGrafter"/>
</dbReference>
<feature type="compositionally biased region" description="Basic and acidic residues" evidence="14">
    <location>
        <begin position="426"/>
        <end position="446"/>
    </location>
</feature>
<feature type="compositionally biased region" description="Basic and acidic residues" evidence="14">
    <location>
        <begin position="294"/>
        <end position="308"/>
    </location>
</feature>
<dbReference type="PANTHER" id="PTHR13763:SF0">
    <property type="entry name" value="BREAST CANCER TYPE 1 SUSCEPTIBILITY PROTEIN"/>
    <property type="match status" value="1"/>
</dbReference>
<evidence type="ECO:0000256" key="4">
    <source>
        <dbReference type="ARBA" id="ARBA00022723"/>
    </source>
</evidence>
<dbReference type="InterPro" id="IPR001357">
    <property type="entry name" value="BRCT_dom"/>
</dbReference>
<feature type="domain" description="BRCT" evidence="16">
    <location>
        <begin position="759"/>
        <end position="860"/>
    </location>
</feature>
<organism evidence="17 18">
    <name type="scientific">Pristionchus mayeri</name>
    <dbReference type="NCBI Taxonomy" id="1317129"/>
    <lineage>
        <taxon>Eukaryota</taxon>
        <taxon>Metazoa</taxon>
        <taxon>Ecdysozoa</taxon>
        <taxon>Nematoda</taxon>
        <taxon>Chromadorea</taxon>
        <taxon>Rhabditida</taxon>
        <taxon>Rhabditina</taxon>
        <taxon>Diplogasteromorpha</taxon>
        <taxon>Diplogasteroidea</taxon>
        <taxon>Neodiplogasteridae</taxon>
        <taxon>Pristionchus</taxon>
    </lineage>
</organism>
<evidence type="ECO:0000259" key="16">
    <source>
        <dbReference type="PROSITE" id="PS50172"/>
    </source>
</evidence>
<evidence type="ECO:0000256" key="8">
    <source>
        <dbReference type="ARBA" id="ARBA00022833"/>
    </source>
</evidence>
<feature type="compositionally biased region" description="Basic and acidic residues" evidence="14">
    <location>
        <begin position="578"/>
        <end position="589"/>
    </location>
</feature>
<keyword evidence="10" id="KW-0539">Nucleus</keyword>
<dbReference type="GO" id="GO:0005694">
    <property type="term" value="C:chromosome"/>
    <property type="evidence" value="ECO:0007669"/>
    <property type="project" value="UniProtKB-SubCell"/>
</dbReference>
<evidence type="ECO:0000259" key="15">
    <source>
        <dbReference type="PROSITE" id="PS50089"/>
    </source>
</evidence>
<dbReference type="Pfam" id="PF00097">
    <property type="entry name" value="zf-C3HC4"/>
    <property type="match status" value="1"/>
</dbReference>
<keyword evidence="3" id="KW-0158">Chromosome</keyword>
<evidence type="ECO:0000256" key="12">
    <source>
        <dbReference type="ARBA" id="ARBA00031556"/>
    </source>
</evidence>
<evidence type="ECO:0000256" key="1">
    <source>
        <dbReference type="ARBA" id="ARBA00004123"/>
    </source>
</evidence>
<feature type="region of interest" description="Disordered" evidence="14">
    <location>
        <begin position="390"/>
        <end position="536"/>
    </location>
</feature>
<name>A0AAN5C9A8_9BILA</name>
<dbReference type="GO" id="GO:0070531">
    <property type="term" value="C:BRCA1-A complex"/>
    <property type="evidence" value="ECO:0007669"/>
    <property type="project" value="TreeGrafter"/>
</dbReference>
<dbReference type="GO" id="GO:0004842">
    <property type="term" value="F:ubiquitin-protein transferase activity"/>
    <property type="evidence" value="ECO:0007669"/>
    <property type="project" value="TreeGrafter"/>
</dbReference>
<dbReference type="SMART" id="SM00184">
    <property type="entry name" value="RING"/>
    <property type="match status" value="1"/>
</dbReference>
<accession>A0AAN5C9A8</accession>
<feature type="non-terminal residue" evidence="17">
    <location>
        <position position="1"/>
    </location>
</feature>
<feature type="compositionally biased region" description="Polar residues" evidence="14">
    <location>
        <begin position="276"/>
        <end position="293"/>
    </location>
</feature>
<dbReference type="GO" id="GO:0031436">
    <property type="term" value="C:BRCA1-BARD1 complex"/>
    <property type="evidence" value="ECO:0007669"/>
    <property type="project" value="TreeGrafter"/>
</dbReference>
<evidence type="ECO:0000256" key="13">
    <source>
        <dbReference type="PROSITE-ProRule" id="PRU00175"/>
    </source>
</evidence>
<dbReference type="InterPro" id="IPR036420">
    <property type="entry name" value="BRCT_dom_sf"/>
</dbReference>
<dbReference type="PROSITE" id="PS50089">
    <property type="entry name" value="ZF_RING_2"/>
    <property type="match status" value="1"/>
</dbReference>
<evidence type="ECO:0000256" key="9">
    <source>
        <dbReference type="ARBA" id="ARBA00023204"/>
    </source>
</evidence>
<comment type="caution">
    <text evidence="17">The sequence shown here is derived from an EMBL/GenBank/DDBJ whole genome shotgun (WGS) entry which is preliminary data.</text>
</comment>
<feature type="compositionally biased region" description="Basic and acidic residues" evidence="14">
    <location>
        <begin position="204"/>
        <end position="236"/>
    </location>
</feature>
<sequence length="881" mass="97809">HVKREQNNGPPVSSETAEIIRIVEAIKSEVRCGICCSTLKDPVVTTCNHLFCRNCYTECLKQLKSLICPMCKQKLSRRSSTEVDIYANVVSHYLQLAKTFTRDLEPLALRPADNFAESQAVVAPGSAPSPLRNFQPDHAFAIPFLPSKRRGKRPPSENAGPSSKRKPLKLEPIGEELEEEPVSPAAKVKRESPPVDYIHVSSVPKEKVKEERKSTEPPEPLRRSSRGKSNDRKSEEPVEQPLRRSSRGKSAANEERKTPPIEANLDNDGPPISLVPYSQSSRGSSVVPATQSQGEEKEVQTERVEKMDASIQSDETNGSLIDEIAAFRASDPSSSSLSDLAVLLTIHPELSNILSENVEEVRLRFLPPVSTPSQRRRLRQSEVLAQCFATPTGYSDDESDGGQFTKGSSAITPGERSTMAVPSSIDRSKSERITVDGGKKEKEWIRRPTRANTEPVKRKGEERREEREGSEEKVKEESSEEGSVQAERGEVDQKEEVVEVEVVKKKEEVEESDEDDEKEETIAATPEPSEKNEEDEVIVIEKPSAEIETVAVDPFAFDDAIPPRASPPITRRNSSTRSIKENGEKKPADEDVSYDSFNESLVFDTVPEKTEPLGEINPSTKQRTPSRRSPRKTPSKKESLEDSFDEECESMEGVILAVCGVTTRETEELVTEFRSIFPAIKFVQHAEKGATHLVLIDSEDRHARASSLQLASAHAAKCTVLCREWMLNCMGKKKLLDMSKFGVVSAVRGEEAAWQRAKEEAPLLAGYTLLLPNNFADSKALPRDRLSTLIVKCGGRVVDRPWKLPKTKTPVEAGAPLHNVHSMRSFILFAPGSADADSAMRFERDTSVAVFTADWLIESLSLYSIIITDTDQYRVALKTPF</sequence>
<evidence type="ECO:0000256" key="10">
    <source>
        <dbReference type="ARBA" id="ARBA00023242"/>
    </source>
</evidence>
<dbReference type="InterPro" id="IPR018957">
    <property type="entry name" value="Znf_C3HC4_RING-type"/>
</dbReference>
<evidence type="ECO:0000313" key="18">
    <source>
        <dbReference type="Proteomes" id="UP001328107"/>
    </source>
</evidence>
<dbReference type="InterPro" id="IPR031099">
    <property type="entry name" value="BRCA1-associated"/>
</dbReference>
<dbReference type="SUPFAM" id="SSF52113">
    <property type="entry name" value="BRCT domain"/>
    <property type="match status" value="1"/>
</dbReference>
<proteinExistence type="predicted"/>
<dbReference type="PANTHER" id="PTHR13763">
    <property type="entry name" value="BREAST CANCER TYPE 1 SUSCEPTIBILITY PROTEIN BRCA1"/>
    <property type="match status" value="1"/>
</dbReference>
<feature type="compositionally biased region" description="Basic residues" evidence="14">
    <location>
        <begin position="624"/>
        <end position="634"/>
    </location>
</feature>
<feature type="compositionally biased region" description="Basic and acidic residues" evidence="14">
    <location>
        <begin position="487"/>
        <end position="508"/>
    </location>
</feature>
<keyword evidence="7 13" id="KW-0863">Zinc-finger</keyword>
<keyword evidence="6" id="KW-0227">DNA damage</keyword>
<feature type="compositionally biased region" description="Acidic residues" evidence="14">
    <location>
        <begin position="509"/>
        <end position="519"/>
    </location>
</feature>
<keyword evidence="9" id="KW-0234">DNA repair</keyword>
<evidence type="ECO:0000256" key="14">
    <source>
        <dbReference type="SAM" id="MobiDB-lite"/>
    </source>
</evidence>
<dbReference type="InterPro" id="IPR013083">
    <property type="entry name" value="Znf_RING/FYVE/PHD"/>
</dbReference>
<keyword evidence="5" id="KW-0677">Repeat</keyword>
<comment type="subcellular location">
    <subcellularLocation>
        <location evidence="2">Chromosome</location>
    </subcellularLocation>
    <subcellularLocation>
        <location evidence="1">Nucleus</location>
    </subcellularLocation>
</comment>
<evidence type="ECO:0000256" key="6">
    <source>
        <dbReference type="ARBA" id="ARBA00022763"/>
    </source>
</evidence>
<dbReference type="SUPFAM" id="SSF57850">
    <property type="entry name" value="RING/U-box"/>
    <property type="match status" value="1"/>
</dbReference>
<gene>
    <name evidence="17" type="ORF">PMAYCL1PPCAC_12813</name>
</gene>
<protein>
    <recommendedName>
        <fullName evidence="12">RING-type E3 ubiquitin transferase BRCA1</fullName>
    </recommendedName>
</protein>
<evidence type="ECO:0000313" key="17">
    <source>
        <dbReference type="EMBL" id="GMR42618.1"/>
    </source>
</evidence>
<evidence type="ECO:0000256" key="7">
    <source>
        <dbReference type="ARBA" id="ARBA00022771"/>
    </source>
</evidence>
<dbReference type="PROSITE" id="PS50172">
    <property type="entry name" value="BRCT"/>
    <property type="match status" value="2"/>
</dbReference>
<evidence type="ECO:0000256" key="5">
    <source>
        <dbReference type="ARBA" id="ARBA00022737"/>
    </source>
</evidence>
<evidence type="ECO:0000256" key="2">
    <source>
        <dbReference type="ARBA" id="ARBA00004286"/>
    </source>
</evidence>
<feature type="region of interest" description="Disordered" evidence="14">
    <location>
        <begin position="556"/>
        <end position="645"/>
    </location>
</feature>
<dbReference type="PROSITE" id="PS00518">
    <property type="entry name" value="ZF_RING_1"/>
    <property type="match status" value="1"/>
</dbReference>
<keyword evidence="11" id="KW-0131">Cell cycle</keyword>
<reference evidence="18" key="1">
    <citation type="submission" date="2022-10" db="EMBL/GenBank/DDBJ databases">
        <title>Genome assembly of Pristionchus species.</title>
        <authorList>
            <person name="Yoshida K."/>
            <person name="Sommer R.J."/>
        </authorList>
    </citation>
    <scope>NUCLEOTIDE SEQUENCE [LARGE SCALE GENOMIC DNA]</scope>
    <source>
        <strain evidence="18">RS5460</strain>
    </source>
</reference>
<dbReference type="Gene3D" id="3.40.50.10190">
    <property type="entry name" value="BRCT domain"/>
    <property type="match status" value="2"/>
</dbReference>
<evidence type="ECO:0000256" key="3">
    <source>
        <dbReference type="ARBA" id="ARBA00022454"/>
    </source>
</evidence>
<evidence type="ECO:0000256" key="11">
    <source>
        <dbReference type="ARBA" id="ARBA00023306"/>
    </source>
</evidence>
<dbReference type="GO" id="GO:0045944">
    <property type="term" value="P:positive regulation of transcription by RNA polymerase II"/>
    <property type="evidence" value="ECO:0007669"/>
    <property type="project" value="TreeGrafter"/>
</dbReference>
<dbReference type="InterPro" id="IPR017907">
    <property type="entry name" value="Znf_RING_CS"/>
</dbReference>
<dbReference type="EMBL" id="BTRK01000003">
    <property type="protein sequence ID" value="GMR42618.1"/>
    <property type="molecule type" value="Genomic_DNA"/>
</dbReference>